<comment type="caution">
    <text evidence="13">The sequence shown here is derived from an EMBL/GenBank/DDBJ whole genome shotgun (WGS) entry which is preliminary data.</text>
</comment>
<dbReference type="EC" id="2.7.13.3" evidence="3"/>
<dbReference type="InterPro" id="IPR036890">
    <property type="entry name" value="HATPase_C_sf"/>
</dbReference>
<feature type="transmembrane region" description="Helical" evidence="11">
    <location>
        <begin position="37"/>
        <end position="59"/>
    </location>
</feature>
<dbReference type="InterPro" id="IPR050351">
    <property type="entry name" value="BphY/WalK/GraS-like"/>
</dbReference>
<organism evidence="13 14">
    <name type="scientific">Peptostreptococcus porci</name>
    <dbReference type="NCBI Taxonomy" id="2652282"/>
    <lineage>
        <taxon>Bacteria</taxon>
        <taxon>Bacillati</taxon>
        <taxon>Bacillota</taxon>
        <taxon>Clostridia</taxon>
        <taxon>Peptostreptococcales</taxon>
        <taxon>Peptostreptococcaceae</taxon>
        <taxon>Peptostreptococcus</taxon>
    </lineage>
</organism>
<dbReference type="GO" id="GO:0016036">
    <property type="term" value="P:cellular response to phosphate starvation"/>
    <property type="evidence" value="ECO:0007669"/>
    <property type="project" value="TreeGrafter"/>
</dbReference>
<evidence type="ECO:0000256" key="7">
    <source>
        <dbReference type="ARBA" id="ARBA00022777"/>
    </source>
</evidence>
<dbReference type="GO" id="GO:0004721">
    <property type="term" value="F:phosphoprotein phosphatase activity"/>
    <property type="evidence" value="ECO:0007669"/>
    <property type="project" value="TreeGrafter"/>
</dbReference>
<evidence type="ECO:0000256" key="8">
    <source>
        <dbReference type="ARBA" id="ARBA00022989"/>
    </source>
</evidence>
<comment type="catalytic activity">
    <reaction evidence="1">
        <text>ATP + protein L-histidine = ADP + protein N-phospho-L-histidine.</text>
        <dbReference type="EC" id="2.7.13.3"/>
    </reaction>
</comment>
<dbReference type="Proteomes" id="UP000440713">
    <property type="component" value="Unassembled WGS sequence"/>
</dbReference>
<reference evidence="13 14" key="1">
    <citation type="submission" date="2019-08" db="EMBL/GenBank/DDBJ databases">
        <title>In-depth cultivation of the pig gut microbiome towards novel bacterial diversity and tailored functional studies.</title>
        <authorList>
            <person name="Wylensek D."/>
            <person name="Hitch T.C.A."/>
            <person name="Clavel T."/>
        </authorList>
    </citation>
    <scope>NUCLEOTIDE SEQUENCE [LARGE SCALE GENOMIC DNA]</scope>
    <source>
        <strain evidence="13 14">WCA-SAB-591-4A-A</strain>
    </source>
</reference>
<evidence type="ECO:0000256" key="3">
    <source>
        <dbReference type="ARBA" id="ARBA00012438"/>
    </source>
</evidence>
<evidence type="ECO:0000256" key="5">
    <source>
        <dbReference type="ARBA" id="ARBA00022679"/>
    </source>
</evidence>
<protein>
    <recommendedName>
        <fullName evidence="3">histidine kinase</fullName>
        <ecNumber evidence="3">2.7.13.3</ecNumber>
    </recommendedName>
</protein>
<keyword evidence="9" id="KW-0902">Two-component regulatory system</keyword>
<evidence type="ECO:0000313" key="13">
    <source>
        <dbReference type="EMBL" id="MST61400.1"/>
    </source>
</evidence>
<proteinExistence type="predicted"/>
<dbReference type="GO" id="GO:0000155">
    <property type="term" value="F:phosphorelay sensor kinase activity"/>
    <property type="evidence" value="ECO:0007669"/>
    <property type="project" value="TreeGrafter"/>
</dbReference>
<dbReference type="SMART" id="SM00387">
    <property type="entry name" value="HATPase_c"/>
    <property type="match status" value="1"/>
</dbReference>
<sequence>MKNINGFFREKIDSILLFVMILLVFWIVFYLNRLDMSIYILAAQISAFIYCIYLFVLFFKYKKTKRIEAIVEDLRSENRSLKYEYNVSRREMREYFMMWIHQIKTPITATKLILDSDKVDNRELLKQLFYIDDYTNMALNYLKISEFERDMDICGVSIDSIIKPILRKYSILFISNKISLEYEPIDFMITTDAKWFGILVEQIISNAVKYTRNGKVGLKLQHCDESFVLEIYDTGIGISSKDLPKIFDSGYSGFNGRTNQKSSGIGLFLAKQIADKLEVAIEVESTVGKGSSFFIKGKNVF</sequence>
<name>A0A6N7WXK9_9FIRM</name>
<accession>A0A6N7WXK9</accession>
<evidence type="ECO:0000256" key="10">
    <source>
        <dbReference type="ARBA" id="ARBA00023136"/>
    </source>
</evidence>
<evidence type="ECO:0000256" key="11">
    <source>
        <dbReference type="SAM" id="Phobius"/>
    </source>
</evidence>
<keyword evidence="7 13" id="KW-0418">Kinase</keyword>
<keyword evidence="6 11" id="KW-0812">Transmembrane</keyword>
<dbReference type="InterPro" id="IPR003594">
    <property type="entry name" value="HATPase_dom"/>
</dbReference>
<dbReference type="InterPro" id="IPR005467">
    <property type="entry name" value="His_kinase_dom"/>
</dbReference>
<keyword evidence="8 11" id="KW-1133">Transmembrane helix</keyword>
<comment type="subcellular location">
    <subcellularLocation>
        <location evidence="2">Cell membrane</location>
        <topology evidence="2">Multi-pass membrane protein</topology>
    </subcellularLocation>
</comment>
<keyword evidence="5" id="KW-0808">Transferase</keyword>
<evidence type="ECO:0000256" key="6">
    <source>
        <dbReference type="ARBA" id="ARBA00022692"/>
    </source>
</evidence>
<dbReference type="GO" id="GO:0005886">
    <property type="term" value="C:plasma membrane"/>
    <property type="evidence" value="ECO:0007669"/>
    <property type="project" value="UniProtKB-SubCell"/>
</dbReference>
<evidence type="ECO:0000256" key="1">
    <source>
        <dbReference type="ARBA" id="ARBA00000085"/>
    </source>
</evidence>
<dbReference type="Pfam" id="PF02518">
    <property type="entry name" value="HATPase_c"/>
    <property type="match status" value="1"/>
</dbReference>
<keyword evidence="14" id="KW-1185">Reference proteome</keyword>
<dbReference type="EMBL" id="VUNE01000001">
    <property type="protein sequence ID" value="MST61400.1"/>
    <property type="molecule type" value="Genomic_DNA"/>
</dbReference>
<gene>
    <name evidence="13" type="ORF">FYJ71_00190</name>
</gene>
<keyword evidence="4" id="KW-1003">Cell membrane</keyword>
<evidence type="ECO:0000313" key="14">
    <source>
        <dbReference type="Proteomes" id="UP000440713"/>
    </source>
</evidence>
<evidence type="ECO:0000256" key="2">
    <source>
        <dbReference type="ARBA" id="ARBA00004651"/>
    </source>
</evidence>
<keyword evidence="10 11" id="KW-0472">Membrane</keyword>
<evidence type="ECO:0000259" key="12">
    <source>
        <dbReference type="PROSITE" id="PS50109"/>
    </source>
</evidence>
<feature type="transmembrane region" description="Helical" evidence="11">
    <location>
        <begin position="12"/>
        <end position="31"/>
    </location>
</feature>
<feature type="domain" description="Histidine kinase" evidence="12">
    <location>
        <begin position="98"/>
        <end position="295"/>
    </location>
</feature>
<evidence type="ECO:0000256" key="4">
    <source>
        <dbReference type="ARBA" id="ARBA00022475"/>
    </source>
</evidence>
<dbReference type="PROSITE" id="PS50109">
    <property type="entry name" value="HIS_KIN"/>
    <property type="match status" value="1"/>
</dbReference>
<evidence type="ECO:0000256" key="9">
    <source>
        <dbReference type="ARBA" id="ARBA00023012"/>
    </source>
</evidence>
<dbReference type="SUPFAM" id="SSF55874">
    <property type="entry name" value="ATPase domain of HSP90 chaperone/DNA topoisomerase II/histidine kinase"/>
    <property type="match status" value="1"/>
</dbReference>
<dbReference type="PANTHER" id="PTHR45453:SF2">
    <property type="entry name" value="HISTIDINE KINASE"/>
    <property type="match status" value="1"/>
</dbReference>
<dbReference type="AlphaFoldDB" id="A0A6N7WXK9"/>
<dbReference type="Gene3D" id="3.30.565.10">
    <property type="entry name" value="Histidine kinase-like ATPase, C-terminal domain"/>
    <property type="match status" value="1"/>
</dbReference>
<dbReference type="PANTHER" id="PTHR45453">
    <property type="entry name" value="PHOSPHATE REGULON SENSOR PROTEIN PHOR"/>
    <property type="match status" value="1"/>
</dbReference>